<sequence>MCEAGNLIDFGQEPGNEEPWFEESNSFKGPYDPFDSMEKEACAKGIALKAQITEVMSVAEAHPDLSSESPPVGMRNDSPNQGCETPLQRCTSSSFQKQLLKLNASRSAANLPKSKICQSDTPFERTILNENQQMLSAESPLKLVEDDDLASSLKFERDLQMLRISSLDDHKMNTETEEILQTTEEPPKEGEVSQLLQRLRALVHQVVDKSSWHLFDAIIEPIAALIGPRVNLNPIPSANSPEAKQPDKPAALPYTRQGTFDLDLQENWTKGSGSAAVGQEEAAGAEVAVPGTKVQDFPDAMTCSAATFDGEPRIPDPAESLSSLNRKEFMTELVDDTLALQINELLERHKLGQSVVGDHEQHGIDPRPVILLVNPTNYGRQAKTQPSCIVQPNPVPLGVSNDADSMRRRSSSLSIHDKPKMRKGITKAESQEENQQNVPPREVKNTAALASFRQRRNSFSTTISNPPTKIGESRRIVLDRMKTPPINESAVVDTKPSGNTKAMIPTKRVAPFVKLPAAAASNETTYQQPRQLAVPRNAIVPETPVSLRSKPAPNVFATSTPLPQMRSQQRRSLKPASSTILANASYTTPSFRRPSCSKKPGTG</sequence>
<keyword evidence="2" id="KW-1185">Reference proteome</keyword>
<dbReference type="OrthoDB" id="7970201at2759"/>
<proteinExistence type="predicted"/>
<dbReference type="RefSeq" id="XP_017034869.1">
    <property type="nucleotide sequence ID" value="XM_017179380.2"/>
</dbReference>
<dbReference type="Proteomes" id="UP001652661">
    <property type="component" value="Chromosome X"/>
</dbReference>
<feature type="region of interest" description="Disordered" evidence="1">
    <location>
        <begin position="62"/>
        <end position="88"/>
    </location>
</feature>
<feature type="region of interest" description="Disordered" evidence="1">
    <location>
        <begin position="1"/>
        <end position="29"/>
    </location>
</feature>
<evidence type="ECO:0000256" key="1">
    <source>
        <dbReference type="SAM" id="MobiDB-lite"/>
    </source>
</evidence>
<dbReference type="OMA" id="WDEPQKE"/>
<protein>
    <submittedName>
        <fullName evidence="3">Uncharacterized protein</fullName>
    </submittedName>
</protein>
<feature type="region of interest" description="Disordered" evidence="1">
    <location>
        <begin position="386"/>
        <end position="441"/>
    </location>
</feature>
<feature type="compositionally biased region" description="Polar residues" evidence="1">
    <location>
        <begin position="575"/>
        <end position="590"/>
    </location>
</feature>
<feature type="compositionally biased region" description="Polar residues" evidence="1">
    <location>
        <begin position="77"/>
        <end position="88"/>
    </location>
</feature>
<dbReference type="AlphaFoldDB" id="A0A6P4JJP5"/>
<reference evidence="3" key="1">
    <citation type="submission" date="2025-08" db="UniProtKB">
        <authorList>
            <consortium name="RefSeq"/>
        </authorList>
    </citation>
    <scope>IDENTIFICATION</scope>
    <source>
        <strain evidence="3">14028-0561.14</strain>
        <tissue evidence="3">Whole fly</tissue>
    </source>
</reference>
<gene>
    <name evidence="3" type="primary">LOC108083537</name>
</gene>
<accession>A0A6P4JJP5</accession>
<feature type="region of interest" description="Disordered" evidence="1">
    <location>
        <begin position="550"/>
        <end position="603"/>
    </location>
</feature>
<name>A0A6P4JJP5_DROKI</name>
<evidence type="ECO:0000313" key="2">
    <source>
        <dbReference type="Proteomes" id="UP001652661"/>
    </source>
</evidence>
<feature type="compositionally biased region" description="Polar residues" evidence="1">
    <location>
        <begin position="556"/>
        <end position="567"/>
    </location>
</feature>
<evidence type="ECO:0000313" key="3">
    <source>
        <dbReference type="RefSeq" id="XP_017034869.1"/>
    </source>
</evidence>
<organism evidence="2 3">
    <name type="scientific">Drosophila kikkawai</name>
    <name type="common">Fruit fly</name>
    <dbReference type="NCBI Taxonomy" id="30033"/>
    <lineage>
        <taxon>Eukaryota</taxon>
        <taxon>Metazoa</taxon>
        <taxon>Ecdysozoa</taxon>
        <taxon>Arthropoda</taxon>
        <taxon>Hexapoda</taxon>
        <taxon>Insecta</taxon>
        <taxon>Pterygota</taxon>
        <taxon>Neoptera</taxon>
        <taxon>Endopterygota</taxon>
        <taxon>Diptera</taxon>
        <taxon>Brachycera</taxon>
        <taxon>Muscomorpha</taxon>
        <taxon>Ephydroidea</taxon>
        <taxon>Drosophilidae</taxon>
        <taxon>Drosophila</taxon>
        <taxon>Sophophora</taxon>
    </lineage>
</organism>
<dbReference type="GeneID" id="108083537"/>